<organism evidence="2 3">
    <name type="scientific">Fimbriimonas ginsengisoli Gsoil 348</name>
    <dbReference type="NCBI Taxonomy" id="661478"/>
    <lineage>
        <taxon>Bacteria</taxon>
        <taxon>Bacillati</taxon>
        <taxon>Armatimonadota</taxon>
        <taxon>Fimbriimonadia</taxon>
        <taxon>Fimbriimonadales</taxon>
        <taxon>Fimbriimonadaceae</taxon>
        <taxon>Fimbriimonas</taxon>
    </lineage>
</organism>
<proteinExistence type="predicted"/>
<dbReference type="AlphaFoldDB" id="A0A068NYI7"/>
<evidence type="ECO:0008006" key="4">
    <source>
        <dbReference type="Google" id="ProtNLM"/>
    </source>
</evidence>
<dbReference type="KEGG" id="fgi:OP10G_4812"/>
<keyword evidence="3" id="KW-1185">Reference proteome</keyword>
<dbReference type="Proteomes" id="UP000027982">
    <property type="component" value="Chromosome"/>
</dbReference>
<keyword evidence="1" id="KW-0732">Signal</keyword>
<dbReference type="HOGENOM" id="CLU_1093037_0_0_0"/>
<dbReference type="InterPro" id="IPR029050">
    <property type="entry name" value="Immunoprotect_excell_Ig-like"/>
</dbReference>
<gene>
    <name evidence="2" type="ORF">OP10G_4812</name>
</gene>
<reference evidence="2 3" key="1">
    <citation type="journal article" date="2014" name="PLoS ONE">
        <title>The first complete genome sequence of the class fimbriimonadia in the phylum armatimonadetes.</title>
        <authorList>
            <person name="Hu Z.Y."/>
            <person name="Wang Y.Z."/>
            <person name="Im W.T."/>
            <person name="Wang S.Y."/>
            <person name="Zhao G.P."/>
            <person name="Zheng H.J."/>
            <person name="Quan Z.X."/>
        </authorList>
    </citation>
    <scope>NUCLEOTIDE SEQUENCE [LARGE SCALE GENOMIC DNA]</scope>
    <source>
        <strain evidence="2">Gsoil 348</strain>
    </source>
</reference>
<dbReference type="RefSeq" id="WP_025227958.1">
    <property type="nucleotide sequence ID" value="NZ_CP007139.1"/>
</dbReference>
<evidence type="ECO:0000313" key="3">
    <source>
        <dbReference type="Proteomes" id="UP000027982"/>
    </source>
</evidence>
<dbReference type="STRING" id="661478.OP10G_4812"/>
<accession>A0A068NYI7</accession>
<name>A0A068NYI7_FIMGI</name>
<dbReference type="Gene3D" id="2.60.40.1240">
    <property type="match status" value="1"/>
</dbReference>
<evidence type="ECO:0000256" key="1">
    <source>
        <dbReference type="ARBA" id="ARBA00022729"/>
    </source>
</evidence>
<protein>
    <recommendedName>
        <fullName evidence="4">DUF4352 domain-containing protein</fullName>
    </recommendedName>
</protein>
<evidence type="ECO:0000313" key="2">
    <source>
        <dbReference type="EMBL" id="AIE88180.1"/>
    </source>
</evidence>
<sequence>MDGDSSVISQRGGKLLVIHYSIKNKAKYPLPYGPGSITLSINSAGYSQRSSGMAAMWLGRDETQLGPGKSVKASTTIEIPNEIKDPSVTVHLSSGEEFKIDLKGKIKHTDGFFMKDGVTLDEKPLKFNQRAEFGVLDLKVTKYEDVGRQLGTLVFAQVGEHLAVVKVELTNVTSEPLILGEGTVYPELLGLEKNQWSYAEHLVAESALESGMIKIKPHGTFKGLIVMRVVDGVKPTGIRITDSATSRRSVVVNF</sequence>
<dbReference type="EMBL" id="CP007139">
    <property type="protein sequence ID" value="AIE88180.1"/>
    <property type="molecule type" value="Genomic_DNA"/>
</dbReference>